<accession>A0A8X6J9U1</accession>
<reference evidence="2" key="1">
    <citation type="submission" date="2020-08" db="EMBL/GenBank/DDBJ databases">
        <title>Multicomponent nature underlies the extraordinary mechanical properties of spider dragline silk.</title>
        <authorList>
            <person name="Kono N."/>
            <person name="Nakamura H."/>
            <person name="Mori M."/>
            <person name="Yoshida Y."/>
            <person name="Ohtoshi R."/>
            <person name="Malay A.D."/>
            <person name="Moran D.A.P."/>
            <person name="Tomita M."/>
            <person name="Numata K."/>
            <person name="Arakawa K."/>
        </authorList>
    </citation>
    <scope>NUCLEOTIDE SEQUENCE</scope>
</reference>
<keyword evidence="1" id="KW-0812">Transmembrane</keyword>
<comment type="caution">
    <text evidence="2">The sequence shown here is derived from an EMBL/GenBank/DDBJ whole genome shotgun (WGS) entry which is preliminary data.</text>
</comment>
<dbReference type="OrthoDB" id="6431617at2759"/>
<keyword evidence="3" id="KW-1185">Reference proteome</keyword>
<organism evidence="2 3">
    <name type="scientific">Nephila pilipes</name>
    <name type="common">Giant wood spider</name>
    <name type="synonym">Nephila maculata</name>
    <dbReference type="NCBI Taxonomy" id="299642"/>
    <lineage>
        <taxon>Eukaryota</taxon>
        <taxon>Metazoa</taxon>
        <taxon>Ecdysozoa</taxon>
        <taxon>Arthropoda</taxon>
        <taxon>Chelicerata</taxon>
        <taxon>Arachnida</taxon>
        <taxon>Araneae</taxon>
        <taxon>Araneomorphae</taxon>
        <taxon>Entelegynae</taxon>
        <taxon>Araneoidea</taxon>
        <taxon>Nephilidae</taxon>
        <taxon>Nephila</taxon>
    </lineage>
</organism>
<sequence length="297" mass="34573">MASDLYFIHLMQELFSGPYLEGLDLNLRKNKERKPKGPLTKNLLDMFPKVFAVVEDDLKEFCSDHLARNLLKMESSPEEYIKYSLMMCFTASARFKSTYDRFVCLISVIIITAEMLYITTGSNFYKLTPLILTAFFEYTLRKDFDKRGGWKHLEKHLLNKKYVEYYDKFLTADFAFDGKRKRKVRSLAQRPGLPFDNNDAQIKINTLEVQHLGDKVMLCIENSLLMELREPKLKDEQSISKVPESSGSIDASSNFDIRDTDTMDCSEIDYLICESHLKVIEEKLRDLISIFELLEAK</sequence>
<proteinExistence type="predicted"/>
<protein>
    <submittedName>
        <fullName evidence="2">Uncharacterized protein</fullName>
    </submittedName>
</protein>
<feature type="transmembrane region" description="Helical" evidence="1">
    <location>
        <begin position="102"/>
        <end position="118"/>
    </location>
</feature>
<dbReference type="AlphaFoldDB" id="A0A8X6J9U1"/>
<gene>
    <name evidence="2" type="primary">NCL1_47773</name>
    <name evidence="2" type="ORF">NPIL_448231</name>
</gene>
<evidence type="ECO:0000256" key="1">
    <source>
        <dbReference type="SAM" id="Phobius"/>
    </source>
</evidence>
<name>A0A8X6J9U1_NEPPI</name>
<evidence type="ECO:0000313" key="3">
    <source>
        <dbReference type="Proteomes" id="UP000887013"/>
    </source>
</evidence>
<evidence type="ECO:0000313" key="2">
    <source>
        <dbReference type="EMBL" id="GFS49877.1"/>
    </source>
</evidence>
<dbReference type="Proteomes" id="UP000887013">
    <property type="component" value="Unassembled WGS sequence"/>
</dbReference>
<dbReference type="EMBL" id="BMAW01045415">
    <property type="protein sequence ID" value="GFS49877.1"/>
    <property type="molecule type" value="Genomic_DNA"/>
</dbReference>
<keyword evidence="1" id="KW-1133">Transmembrane helix</keyword>
<keyword evidence="1" id="KW-0472">Membrane</keyword>